<reference evidence="1" key="1">
    <citation type="submission" date="2014-12" db="EMBL/GenBank/DDBJ databases">
        <title>Insight into the proteome of Arion vulgaris.</title>
        <authorList>
            <person name="Aradska J."/>
            <person name="Bulat T."/>
            <person name="Smidak R."/>
            <person name="Sarate P."/>
            <person name="Gangsoo J."/>
            <person name="Sialana F."/>
            <person name="Bilban M."/>
            <person name="Lubec G."/>
        </authorList>
    </citation>
    <scope>NUCLEOTIDE SEQUENCE</scope>
    <source>
        <tissue evidence="1">Skin</tissue>
    </source>
</reference>
<protein>
    <submittedName>
        <fullName evidence="1">Uncharacterized protein</fullName>
    </submittedName>
</protein>
<organism evidence="1">
    <name type="scientific">Arion vulgaris</name>
    <dbReference type="NCBI Taxonomy" id="1028688"/>
    <lineage>
        <taxon>Eukaryota</taxon>
        <taxon>Metazoa</taxon>
        <taxon>Spiralia</taxon>
        <taxon>Lophotrochozoa</taxon>
        <taxon>Mollusca</taxon>
        <taxon>Gastropoda</taxon>
        <taxon>Heterobranchia</taxon>
        <taxon>Euthyneura</taxon>
        <taxon>Panpulmonata</taxon>
        <taxon>Eupulmonata</taxon>
        <taxon>Stylommatophora</taxon>
        <taxon>Helicina</taxon>
        <taxon>Arionoidea</taxon>
        <taxon>Arionidae</taxon>
        <taxon>Arion</taxon>
    </lineage>
</organism>
<proteinExistence type="predicted"/>
<evidence type="ECO:0000313" key="1">
    <source>
        <dbReference type="EMBL" id="CEK56697.1"/>
    </source>
</evidence>
<dbReference type="AlphaFoldDB" id="A0A0B6YKI3"/>
<name>A0A0B6YKI3_9EUPU</name>
<feature type="non-terminal residue" evidence="1">
    <location>
        <position position="1"/>
    </location>
</feature>
<sequence>RGRGEKRSGRKRWAGQRCLAGTQTDLPSSIYELAIGNIKVQINKQQVYREAGL</sequence>
<accession>A0A0B6YKI3</accession>
<dbReference type="EMBL" id="HACG01009832">
    <property type="protein sequence ID" value="CEK56697.1"/>
    <property type="molecule type" value="Transcribed_RNA"/>
</dbReference>
<gene>
    <name evidence="1" type="primary">ORF28304</name>
</gene>